<evidence type="ECO:0000256" key="1">
    <source>
        <dbReference type="ARBA" id="ARBA00007261"/>
    </source>
</evidence>
<dbReference type="RefSeq" id="WP_186959432.1">
    <property type="nucleotide sequence ID" value="NZ_JACOOI010000010.1"/>
</dbReference>
<accession>A0ABR7E103</accession>
<dbReference type="PANTHER" id="PTHR43690:SF17">
    <property type="entry name" value="PROTEIN YHJJ"/>
    <property type="match status" value="1"/>
</dbReference>
<dbReference type="EMBL" id="JACOOI010000010">
    <property type="protein sequence ID" value="MBC5643443.1"/>
    <property type="molecule type" value="Genomic_DNA"/>
</dbReference>
<keyword evidence="4" id="KW-0862">Zinc</keyword>
<keyword evidence="5" id="KW-0482">Metalloprotease</keyword>
<dbReference type="PANTHER" id="PTHR43690">
    <property type="entry name" value="NARDILYSIN"/>
    <property type="match status" value="1"/>
</dbReference>
<gene>
    <name evidence="9" type="ORF">H8S77_11150</name>
</gene>
<dbReference type="InterPro" id="IPR050626">
    <property type="entry name" value="Peptidase_M16"/>
</dbReference>
<name>A0ABR7E103_9BACT</name>
<keyword evidence="6" id="KW-0732">Signal</keyword>
<feature type="domain" description="Peptidase M16 C-terminal" evidence="8">
    <location>
        <begin position="255"/>
        <end position="427"/>
    </location>
</feature>
<feature type="chain" id="PRO_5045242789" evidence="6">
    <location>
        <begin position="19"/>
        <end position="970"/>
    </location>
</feature>
<dbReference type="Gene3D" id="3.30.830.10">
    <property type="entry name" value="Metalloenzyme, LuxS/M16 peptidase-like"/>
    <property type="match status" value="4"/>
</dbReference>
<organism evidence="9 10">
    <name type="scientific">Parabacteroides segnis</name>
    <dbReference type="NCBI Taxonomy" id="2763058"/>
    <lineage>
        <taxon>Bacteria</taxon>
        <taxon>Pseudomonadati</taxon>
        <taxon>Bacteroidota</taxon>
        <taxon>Bacteroidia</taxon>
        <taxon>Bacteroidales</taxon>
        <taxon>Tannerellaceae</taxon>
        <taxon>Parabacteroides</taxon>
    </lineage>
</organism>
<comment type="similarity">
    <text evidence="1">Belongs to the peptidase M16 family.</text>
</comment>
<evidence type="ECO:0000256" key="6">
    <source>
        <dbReference type="SAM" id="SignalP"/>
    </source>
</evidence>
<dbReference type="InterPro" id="IPR011765">
    <property type="entry name" value="Pept_M16_N"/>
</dbReference>
<dbReference type="Pfam" id="PF05193">
    <property type="entry name" value="Peptidase_M16_C"/>
    <property type="match status" value="2"/>
</dbReference>
<evidence type="ECO:0000259" key="7">
    <source>
        <dbReference type="Pfam" id="PF00675"/>
    </source>
</evidence>
<keyword evidence="10" id="KW-1185">Reference proteome</keyword>
<comment type="caution">
    <text evidence="9">The sequence shown here is derived from an EMBL/GenBank/DDBJ whole genome shotgun (WGS) entry which is preliminary data.</text>
</comment>
<proteinExistence type="inferred from homology"/>
<keyword evidence="2" id="KW-0645">Protease</keyword>
<dbReference type="InterPro" id="IPR007863">
    <property type="entry name" value="Peptidase_M16_C"/>
</dbReference>
<evidence type="ECO:0000256" key="5">
    <source>
        <dbReference type="ARBA" id="ARBA00023049"/>
    </source>
</evidence>
<dbReference type="InterPro" id="IPR011249">
    <property type="entry name" value="Metalloenz_LuxS/M16"/>
</dbReference>
<reference evidence="9 10" key="1">
    <citation type="submission" date="2020-08" db="EMBL/GenBank/DDBJ databases">
        <title>Genome public.</title>
        <authorList>
            <person name="Liu C."/>
            <person name="Sun Q."/>
        </authorList>
    </citation>
    <scope>NUCLEOTIDE SEQUENCE [LARGE SCALE GENOMIC DNA]</scope>
    <source>
        <strain evidence="9 10">BX2</strain>
    </source>
</reference>
<evidence type="ECO:0000256" key="4">
    <source>
        <dbReference type="ARBA" id="ARBA00022833"/>
    </source>
</evidence>
<evidence type="ECO:0000259" key="8">
    <source>
        <dbReference type="Pfam" id="PF05193"/>
    </source>
</evidence>
<evidence type="ECO:0000256" key="3">
    <source>
        <dbReference type="ARBA" id="ARBA00022801"/>
    </source>
</evidence>
<sequence length="970" mass="110482">MRKIISFLSLAVIILLAAACKETSPFKYESVPNDPMKARIYTLDNGLKVYLTVNKETPRIQTYIAVKVGGKNDPAETTGLAHYFEHLMFKGTQQFGSLNYEKEKPMLDEIEQLFEVYRKTTDEGERKLIYHKIDSVSYEASKWAIPNEYDKLMATIGASGTNAYTWVDQTVFTEDIPSNQIDNWARIQADRFENNVIRGFHTELETVYEEKNMYLTHDGMKVQENLMAALYPDHPYGTQTVIGTQENLKNPSITNIKNYHTTWYVPNNIAICLSGDFDPDQMIETINKYWGHMKPNPNLPKLPVTHEAPFKEPVVREVLGLDAENVTLGWRLPGANNPEQYLLNLLSLIVYNGKAGLLDADLNQQQKVLTSYAGVDAMADYTTYQMGGQPKQGQTLEEVKDLLLAEIEKLKKGEFDEGLLEASVNNLKLSQTSRMESNEARADMFVSAFINGEDWKDEVAQLDKMDKVTKQQIVDYANKVFGNNYAVIYKRQGQDPNEKKIDKPAITPIVMNRDSSSIFLKEIQQAQVKPIEPVFLDFEKDLQKLEAKSGIPVLYKQNTTNDLFSLMYVFDMGNDNDKAMGTAFEYMKYLGTSKKSLKEINEEFYKLACYFSVFPGSDRTYVSLQGLQDKMPQAMALFEELLADAQVNKDTYANLADDILKKRSDAKLNQGQNFNKLIQYAVWGPKSSATNVLTTEEIRQMDPAELVDRIHKINSYKHKILYYGPAKPEVVLDAISKYHNVPDKLEPAPAAADFVQQETPGNKVLFAQYDAKQIYFSAVSNRGEKYDYAIQPTLDLYNEYFGGGMNSIVFQEMREARGLAYSAGAFLITPNKLKYPYVYRTFIATQNDKMLDAIKAFDDIINNMPESEKAFILAKEALITRLRTERITKSDVLWAYLNAQDLGINVDSRKDLYEKAPSMTLADIKAFQEKWVKGRTYTYCVLGDEKDLDLKSLEQYGPVTKLSKEEIFGY</sequence>
<dbReference type="Pfam" id="PF00675">
    <property type="entry name" value="Peptidase_M16"/>
    <property type="match status" value="2"/>
</dbReference>
<dbReference type="SUPFAM" id="SSF63411">
    <property type="entry name" value="LuxS/MPP-like metallohydrolase"/>
    <property type="match status" value="4"/>
</dbReference>
<feature type="domain" description="Peptidase M16 C-terminal" evidence="8">
    <location>
        <begin position="721"/>
        <end position="865"/>
    </location>
</feature>
<keyword evidence="3" id="KW-0378">Hydrolase</keyword>
<dbReference type="PROSITE" id="PS51257">
    <property type="entry name" value="PROKAR_LIPOPROTEIN"/>
    <property type="match status" value="1"/>
</dbReference>
<evidence type="ECO:0000313" key="10">
    <source>
        <dbReference type="Proteomes" id="UP000644010"/>
    </source>
</evidence>
<dbReference type="Proteomes" id="UP000644010">
    <property type="component" value="Unassembled WGS sequence"/>
</dbReference>
<feature type="domain" description="Peptidase M16 N-terminal" evidence="7">
    <location>
        <begin position="554"/>
        <end position="684"/>
    </location>
</feature>
<evidence type="ECO:0000256" key="2">
    <source>
        <dbReference type="ARBA" id="ARBA00022670"/>
    </source>
</evidence>
<protein>
    <submittedName>
        <fullName evidence="9">Insulinase family protein</fullName>
    </submittedName>
</protein>
<feature type="signal peptide" evidence="6">
    <location>
        <begin position="1"/>
        <end position="18"/>
    </location>
</feature>
<evidence type="ECO:0000313" key="9">
    <source>
        <dbReference type="EMBL" id="MBC5643443.1"/>
    </source>
</evidence>
<feature type="domain" description="Peptidase M16 N-terminal" evidence="7">
    <location>
        <begin position="54"/>
        <end position="102"/>
    </location>
</feature>